<keyword evidence="2" id="KW-1185">Reference proteome</keyword>
<gene>
    <name evidence="1" type="primary">54</name>
    <name evidence="1" type="ORF">SEA_KATYUSHA_54</name>
</gene>
<dbReference type="GeneID" id="40079208"/>
<evidence type="ECO:0000313" key="1">
    <source>
        <dbReference type="EMBL" id="AMS03447.1"/>
    </source>
</evidence>
<dbReference type="EMBL" id="KU963258">
    <property type="protein sequence ID" value="AMS03447.1"/>
    <property type="molecule type" value="Genomic_DNA"/>
</dbReference>
<dbReference type="KEGG" id="vg:40079208"/>
<name>A0A142KBG4_9CAUD</name>
<reference evidence="1 2" key="1">
    <citation type="submission" date="2016-03" db="EMBL/GenBank/DDBJ databases">
        <authorList>
            <person name="Green D.E."/>
            <person name="Kennedy B.V."/>
            <person name="Kocak B.Z."/>
            <person name="Moretti M.L."/>
            <person name="Onelangsy F.L."/>
            <person name="Mezghani N.A."/>
            <person name="Thompson P.K."/>
            <person name="Ulbrich M.C."/>
            <person name="Furbee E.C."/>
            <person name="Grubb S.R."/>
            <person name="Warner M.H."/>
            <person name="Montgomery M.T."/>
            <person name="Garlena R.A."/>
            <person name="Russell D.A."/>
            <person name="Pope W.H."/>
            <person name="Jacobs-Sera D."/>
            <person name="Hendrix R.W."/>
            <person name="Hatfull G.F."/>
        </authorList>
    </citation>
    <scope>NUCLEOTIDE SEQUENCE [LARGE SCALE GENOMIC DNA]</scope>
</reference>
<dbReference type="RefSeq" id="YP_009603328.1">
    <property type="nucleotide sequence ID" value="NC_041950.1"/>
</dbReference>
<accession>A0A142KBG4</accession>
<sequence>MHAQNYRSGGEEIREVELDLEWNNYPSPATRRVVRLCWYHYTRCINYIEDVAKEDHSIHEYRKANRGNRGEARVLDGAGGS</sequence>
<evidence type="ECO:0000313" key="2">
    <source>
        <dbReference type="Proteomes" id="UP000223856"/>
    </source>
</evidence>
<proteinExistence type="predicted"/>
<organism evidence="1 2">
    <name type="scientific">Gordonia phage Katyusha</name>
    <dbReference type="NCBI Taxonomy" id="1821555"/>
    <lineage>
        <taxon>Viruses</taxon>
        <taxon>Duplodnaviria</taxon>
        <taxon>Heunggongvirae</taxon>
        <taxon>Uroviricota</taxon>
        <taxon>Caudoviricetes</taxon>
        <taxon>Demosthenesvirus</taxon>
        <taxon>Demosthenesvirus katyusha</taxon>
    </lineage>
</organism>
<dbReference type="Proteomes" id="UP000223856">
    <property type="component" value="Segment"/>
</dbReference>
<protein>
    <submittedName>
        <fullName evidence="1">Uncharacterized protein</fullName>
    </submittedName>
</protein>